<dbReference type="AlphaFoldDB" id="W3WQZ0"/>
<evidence type="ECO:0000313" key="1">
    <source>
        <dbReference type="EMBL" id="ETS76249.1"/>
    </source>
</evidence>
<dbReference type="KEGG" id="pfy:PFICI_11636"/>
<dbReference type="RefSeq" id="XP_007838408.1">
    <property type="nucleotide sequence ID" value="XM_007840217.1"/>
</dbReference>
<dbReference type="GeneID" id="19276649"/>
<dbReference type="InParanoid" id="W3WQZ0"/>
<organism evidence="1 2">
    <name type="scientific">Pestalotiopsis fici (strain W106-1 / CGMCC3.15140)</name>
    <dbReference type="NCBI Taxonomy" id="1229662"/>
    <lineage>
        <taxon>Eukaryota</taxon>
        <taxon>Fungi</taxon>
        <taxon>Dikarya</taxon>
        <taxon>Ascomycota</taxon>
        <taxon>Pezizomycotina</taxon>
        <taxon>Sordariomycetes</taxon>
        <taxon>Xylariomycetidae</taxon>
        <taxon>Amphisphaeriales</taxon>
        <taxon>Sporocadaceae</taxon>
        <taxon>Pestalotiopsis</taxon>
    </lineage>
</organism>
<keyword evidence="2" id="KW-1185">Reference proteome</keyword>
<dbReference type="EMBL" id="KI912117">
    <property type="protein sequence ID" value="ETS76249.1"/>
    <property type="molecule type" value="Genomic_DNA"/>
</dbReference>
<dbReference type="Proteomes" id="UP000030651">
    <property type="component" value="Unassembled WGS sequence"/>
</dbReference>
<protein>
    <submittedName>
        <fullName evidence="1">Uncharacterized protein</fullName>
    </submittedName>
</protein>
<gene>
    <name evidence="1" type="ORF">PFICI_11636</name>
</gene>
<proteinExistence type="predicted"/>
<reference evidence="2" key="1">
    <citation type="journal article" date="2015" name="BMC Genomics">
        <title>Genomic and transcriptomic analysis of the endophytic fungus Pestalotiopsis fici reveals its lifestyle and high potential for synthesis of natural products.</title>
        <authorList>
            <person name="Wang X."/>
            <person name="Zhang X."/>
            <person name="Liu L."/>
            <person name="Xiang M."/>
            <person name="Wang W."/>
            <person name="Sun X."/>
            <person name="Che Y."/>
            <person name="Guo L."/>
            <person name="Liu G."/>
            <person name="Guo L."/>
            <person name="Wang C."/>
            <person name="Yin W.B."/>
            <person name="Stadler M."/>
            <person name="Zhang X."/>
            <person name="Liu X."/>
        </authorList>
    </citation>
    <scope>NUCLEOTIDE SEQUENCE [LARGE SCALE GENOMIC DNA]</scope>
    <source>
        <strain evidence="2">W106-1 / CGMCC3.15140</strain>
    </source>
</reference>
<dbReference type="HOGENOM" id="CLU_1835836_0_0_1"/>
<name>W3WQZ0_PESFW</name>
<sequence length="140" mass="16422">MRRTQDCELTANPITCFDECSRAMKEKIRDYFTKWSKHFRENPRRLTDAELRRLADGLVFRGWTSAESLPPIKFHGPKLDSNRIQVGRFIKDLPDPKKARTIFQDDRENGLFNFLGKPSDYVVPRDRKAGEAAYMRARLD</sequence>
<evidence type="ECO:0000313" key="2">
    <source>
        <dbReference type="Proteomes" id="UP000030651"/>
    </source>
</evidence>
<accession>W3WQZ0</accession>